<reference evidence="1" key="1">
    <citation type="submission" date="2021-03" db="EMBL/GenBank/DDBJ databases">
        <title>Evolutionary priming and transition to the ectomycorrhizal habit in an iconic lineage of mushroom-forming fungi: is preadaptation a requirement?</title>
        <authorList>
            <consortium name="DOE Joint Genome Institute"/>
            <person name="Looney B.P."/>
            <person name="Miyauchi S."/>
            <person name="Morin E."/>
            <person name="Drula E."/>
            <person name="Courty P.E."/>
            <person name="Chicoki N."/>
            <person name="Fauchery L."/>
            <person name="Kohler A."/>
            <person name="Kuo A."/>
            <person name="LaButti K."/>
            <person name="Pangilinan J."/>
            <person name="Lipzen A."/>
            <person name="Riley R."/>
            <person name="Andreopoulos W."/>
            <person name="He G."/>
            <person name="Johnson J."/>
            <person name="Barry K.W."/>
            <person name="Grigoriev I.V."/>
            <person name="Nagy L."/>
            <person name="Hibbett D."/>
            <person name="Henrissat B."/>
            <person name="Matheny P.B."/>
            <person name="Labbe J."/>
            <person name="Martin A.F."/>
        </authorList>
    </citation>
    <scope>NUCLEOTIDE SEQUENCE</scope>
    <source>
        <strain evidence="1">BPL698</strain>
    </source>
</reference>
<protein>
    <submittedName>
        <fullName evidence="1">Uncharacterized protein</fullName>
    </submittedName>
</protein>
<keyword evidence="2" id="KW-1185">Reference proteome</keyword>
<gene>
    <name evidence="1" type="ORF">F5148DRAFT_138785</name>
</gene>
<dbReference type="EMBL" id="JAGFNK010001320">
    <property type="protein sequence ID" value="KAI9432551.1"/>
    <property type="molecule type" value="Genomic_DNA"/>
</dbReference>
<sequence length="122" mass="14097">MFLKISFHQPKLKEKTLARHEFAGNKPFQTPLSGQNSHSGLFFPLCFLTFSYHSIFEYLIMRHFFPRVLFSRVGLCVFFSLFLSILLSFSLLSLARARDIHMIRCVCPFRFSGLSLIPSALS</sequence>
<comment type="caution">
    <text evidence="1">The sequence shown here is derived from an EMBL/GenBank/DDBJ whole genome shotgun (WGS) entry which is preliminary data.</text>
</comment>
<organism evidence="1 2">
    <name type="scientific">Russula earlei</name>
    <dbReference type="NCBI Taxonomy" id="71964"/>
    <lineage>
        <taxon>Eukaryota</taxon>
        <taxon>Fungi</taxon>
        <taxon>Dikarya</taxon>
        <taxon>Basidiomycota</taxon>
        <taxon>Agaricomycotina</taxon>
        <taxon>Agaricomycetes</taxon>
        <taxon>Russulales</taxon>
        <taxon>Russulaceae</taxon>
        <taxon>Russula</taxon>
    </lineage>
</organism>
<accession>A0ACC0TRM0</accession>
<evidence type="ECO:0000313" key="2">
    <source>
        <dbReference type="Proteomes" id="UP001207468"/>
    </source>
</evidence>
<evidence type="ECO:0000313" key="1">
    <source>
        <dbReference type="EMBL" id="KAI9432551.1"/>
    </source>
</evidence>
<proteinExistence type="predicted"/>
<name>A0ACC0TRM0_9AGAM</name>
<dbReference type="Proteomes" id="UP001207468">
    <property type="component" value="Unassembled WGS sequence"/>
</dbReference>